<comment type="pathway">
    <text evidence="3 12">Amino-acid biosynthesis; L-tryptophan biosynthesis; L-tryptophan from chorismate: step 5/5.</text>
</comment>
<dbReference type="STRING" id="1484053.SAMN05444274_10698"/>
<dbReference type="NCBIfam" id="NF009057">
    <property type="entry name" value="PRK12391.1"/>
    <property type="match status" value="1"/>
</dbReference>
<feature type="domain" description="Tryptophan synthase beta chain-like PALP" evidence="13">
    <location>
        <begin position="77"/>
        <end position="417"/>
    </location>
</feature>
<dbReference type="HAMAP" id="MF_00133">
    <property type="entry name" value="Trp_synth_beta"/>
    <property type="match status" value="1"/>
</dbReference>
<accession>A0A1M5CF70</accession>
<gene>
    <name evidence="12" type="primary">trpB</name>
    <name evidence="14" type="ORF">SAMN05444274_10698</name>
</gene>
<dbReference type="Gene3D" id="3.40.50.1100">
    <property type="match status" value="2"/>
</dbReference>
<dbReference type="Pfam" id="PF00291">
    <property type="entry name" value="PALP"/>
    <property type="match status" value="1"/>
</dbReference>
<evidence type="ECO:0000256" key="2">
    <source>
        <dbReference type="ARBA" id="ARBA00002786"/>
    </source>
</evidence>
<dbReference type="OrthoDB" id="9766131at2"/>
<dbReference type="PIRSF" id="PIRSF500824">
    <property type="entry name" value="TrpB_prok"/>
    <property type="match status" value="1"/>
</dbReference>
<dbReference type="InterPro" id="IPR006653">
    <property type="entry name" value="Trp_synth_b_CS"/>
</dbReference>
<dbReference type="Proteomes" id="UP000184164">
    <property type="component" value="Unassembled WGS sequence"/>
</dbReference>
<dbReference type="UniPathway" id="UPA00035">
    <property type="reaction ID" value="UER00044"/>
</dbReference>
<dbReference type="PROSITE" id="PS00168">
    <property type="entry name" value="TRP_SYNTHASE_BETA"/>
    <property type="match status" value="1"/>
</dbReference>
<dbReference type="GO" id="GO:0052684">
    <property type="term" value="F:L-serine hydro-lyase (adding indole, L-tryptophan-forming) activity"/>
    <property type="evidence" value="ECO:0007669"/>
    <property type="project" value="TreeGrafter"/>
</dbReference>
<comment type="subunit">
    <text evidence="5 12">Tetramer of two alpha and two beta chains.</text>
</comment>
<organism evidence="14 15">
    <name type="scientific">Mariniphaga anaerophila</name>
    <dbReference type="NCBI Taxonomy" id="1484053"/>
    <lineage>
        <taxon>Bacteria</taxon>
        <taxon>Pseudomonadati</taxon>
        <taxon>Bacteroidota</taxon>
        <taxon>Bacteroidia</taxon>
        <taxon>Marinilabiliales</taxon>
        <taxon>Prolixibacteraceae</taxon>
        <taxon>Mariniphaga</taxon>
    </lineage>
</organism>
<dbReference type="InterPro" id="IPR023026">
    <property type="entry name" value="Trp_synth_beta/beta-like"/>
</dbReference>
<keyword evidence="9 12" id="KW-0057">Aromatic amino acid biosynthesis</keyword>
<keyword evidence="15" id="KW-1185">Reference proteome</keyword>
<dbReference type="InterPro" id="IPR001926">
    <property type="entry name" value="TrpB-like_PALP"/>
</dbReference>
<keyword evidence="8 12" id="KW-0663">Pyridoxal phosphate</keyword>
<dbReference type="InterPro" id="IPR036052">
    <property type="entry name" value="TrpB-like_PALP_sf"/>
</dbReference>
<keyword evidence="10 12" id="KW-0456">Lyase</keyword>
<evidence type="ECO:0000256" key="6">
    <source>
        <dbReference type="ARBA" id="ARBA00022605"/>
    </source>
</evidence>
<evidence type="ECO:0000313" key="14">
    <source>
        <dbReference type="EMBL" id="SHF53385.1"/>
    </source>
</evidence>
<evidence type="ECO:0000256" key="7">
    <source>
        <dbReference type="ARBA" id="ARBA00022822"/>
    </source>
</evidence>
<feature type="modified residue" description="N6-(pyridoxal phosphate)lysine" evidence="12">
    <location>
        <position position="112"/>
    </location>
</feature>
<proteinExistence type="inferred from homology"/>
<evidence type="ECO:0000256" key="9">
    <source>
        <dbReference type="ARBA" id="ARBA00023141"/>
    </source>
</evidence>
<sequence length="458" mass="50290">MTRQKKIYLEESEMPKQWYNLAPDLPNPMNPPLGPDGKPLTPEMLAPVFPMNLIEQEVSQERWIDIPEGIREILVQWRPSPLIRAYELEEALGTPAKIYYKNEGVSPAGSHKPNTAVAQAWYNKQFGIKKLTTETGAGQWGSALSYACAQLGGIECKVFMVRVSFDQKPFRKMMMQTWGGTCIASPSTETQAGRNILEKYPDTPGSLGIAISEAIEAAVTDPKGETRYSLGSVLNHVMLHQTIIGLEAKKQLAKAGIKKPDIVIGCCGGGSNFAGISFPFMYDKIHGEDIQVIGVEPYSCPTLTKAPFVYDHGDVAKMTPLLPMYSLGHSFIPAPIHAGGLRYHGMAPLVSAALRDGLMEAQAVHQSECFEAGLLFAKTEGIIPAPETTHAIASAIREAKKAKEEGKEKVILFNFSGHGLMDLVGYDKYMSGLLNDYEYPESEIQNNLKDLKGYPQPK</sequence>
<dbReference type="EC" id="4.2.1.20" evidence="12"/>
<dbReference type="GO" id="GO:0005737">
    <property type="term" value="C:cytoplasm"/>
    <property type="evidence" value="ECO:0007669"/>
    <property type="project" value="TreeGrafter"/>
</dbReference>
<comment type="function">
    <text evidence="2 12">The beta subunit is responsible for the synthesis of L-tryptophan from indole and L-serine.</text>
</comment>
<name>A0A1M5CF70_9BACT</name>
<dbReference type="RefSeq" id="WP_073002378.1">
    <property type="nucleotide sequence ID" value="NZ_FQUM01000006.1"/>
</dbReference>
<comment type="similarity">
    <text evidence="4 12">Belongs to the TrpB family.</text>
</comment>
<evidence type="ECO:0000256" key="11">
    <source>
        <dbReference type="ARBA" id="ARBA00049047"/>
    </source>
</evidence>
<dbReference type="GO" id="GO:0004834">
    <property type="term" value="F:tryptophan synthase activity"/>
    <property type="evidence" value="ECO:0007669"/>
    <property type="project" value="UniProtKB-UniRule"/>
</dbReference>
<evidence type="ECO:0000256" key="5">
    <source>
        <dbReference type="ARBA" id="ARBA00011270"/>
    </source>
</evidence>
<evidence type="ECO:0000256" key="3">
    <source>
        <dbReference type="ARBA" id="ARBA00004733"/>
    </source>
</evidence>
<evidence type="ECO:0000256" key="12">
    <source>
        <dbReference type="HAMAP-Rule" id="MF_00133"/>
    </source>
</evidence>
<dbReference type="InterPro" id="IPR006316">
    <property type="entry name" value="Trp_synth_b-like"/>
</dbReference>
<evidence type="ECO:0000313" key="15">
    <source>
        <dbReference type="Proteomes" id="UP000184164"/>
    </source>
</evidence>
<evidence type="ECO:0000256" key="4">
    <source>
        <dbReference type="ARBA" id="ARBA00009982"/>
    </source>
</evidence>
<dbReference type="PANTHER" id="PTHR48077">
    <property type="entry name" value="TRYPTOPHAN SYNTHASE-RELATED"/>
    <property type="match status" value="1"/>
</dbReference>
<evidence type="ECO:0000256" key="10">
    <source>
        <dbReference type="ARBA" id="ARBA00023239"/>
    </source>
</evidence>
<comment type="cofactor">
    <cofactor evidence="1 12">
        <name>pyridoxal 5'-phosphate</name>
        <dbReference type="ChEBI" id="CHEBI:597326"/>
    </cofactor>
</comment>
<dbReference type="EMBL" id="FQUM01000006">
    <property type="protein sequence ID" value="SHF53385.1"/>
    <property type="molecule type" value="Genomic_DNA"/>
</dbReference>
<keyword evidence="6 12" id="KW-0028">Amino-acid biosynthesis</keyword>
<evidence type="ECO:0000256" key="8">
    <source>
        <dbReference type="ARBA" id="ARBA00022898"/>
    </source>
</evidence>
<keyword evidence="7 12" id="KW-0822">Tryptophan biosynthesis</keyword>
<reference evidence="14 15" key="1">
    <citation type="submission" date="2016-11" db="EMBL/GenBank/DDBJ databases">
        <authorList>
            <person name="Jaros S."/>
            <person name="Januszkiewicz K."/>
            <person name="Wedrychowicz H."/>
        </authorList>
    </citation>
    <scope>NUCLEOTIDE SEQUENCE [LARGE SCALE GENOMIC DNA]</scope>
    <source>
        <strain evidence="14 15">DSM 26910</strain>
    </source>
</reference>
<dbReference type="PANTHER" id="PTHR48077:SF6">
    <property type="entry name" value="TRYPTOPHAN SYNTHASE"/>
    <property type="match status" value="1"/>
</dbReference>
<dbReference type="AlphaFoldDB" id="A0A1M5CF70"/>
<dbReference type="SUPFAM" id="SSF53686">
    <property type="entry name" value="Tryptophan synthase beta subunit-like PLP-dependent enzymes"/>
    <property type="match status" value="1"/>
</dbReference>
<dbReference type="NCBIfam" id="TIGR01415">
    <property type="entry name" value="trpB_rel"/>
    <property type="match status" value="1"/>
</dbReference>
<dbReference type="GO" id="GO:0030170">
    <property type="term" value="F:pyridoxal phosphate binding"/>
    <property type="evidence" value="ECO:0007669"/>
    <property type="project" value="InterPro"/>
</dbReference>
<evidence type="ECO:0000259" key="13">
    <source>
        <dbReference type="Pfam" id="PF00291"/>
    </source>
</evidence>
<comment type="catalytic activity">
    <reaction evidence="11 12">
        <text>(1S,2R)-1-C-(indol-3-yl)glycerol 3-phosphate + L-serine = D-glyceraldehyde 3-phosphate + L-tryptophan + H2O</text>
        <dbReference type="Rhea" id="RHEA:10532"/>
        <dbReference type="ChEBI" id="CHEBI:15377"/>
        <dbReference type="ChEBI" id="CHEBI:33384"/>
        <dbReference type="ChEBI" id="CHEBI:57912"/>
        <dbReference type="ChEBI" id="CHEBI:58866"/>
        <dbReference type="ChEBI" id="CHEBI:59776"/>
        <dbReference type="EC" id="4.2.1.20"/>
    </reaction>
</comment>
<dbReference type="PIRSF" id="PIRSF001413">
    <property type="entry name" value="Trp_syn_beta"/>
    <property type="match status" value="1"/>
</dbReference>
<evidence type="ECO:0000256" key="1">
    <source>
        <dbReference type="ARBA" id="ARBA00001933"/>
    </source>
</evidence>
<protein>
    <recommendedName>
        <fullName evidence="12">Tryptophan synthase beta chain</fullName>
        <ecNumber evidence="12">4.2.1.20</ecNumber>
    </recommendedName>
</protein>